<evidence type="ECO:0000256" key="2">
    <source>
        <dbReference type="ARBA" id="ARBA00022475"/>
    </source>
</evidence>
<name>A0A1Y1U9S3_9TREE</name>
<evidence type="ECO:0000313" key="12">
    <source>
        <dbReference type="Proteomes" id="UP000193218"/>
    </source>
</evidence>
<evidence type="ECO:0000256" key="7">
    <source>
        <dbReference type="ARBA" id="ARBA00023288"/>
    </source>
</evidence>
<accession>A0A1Y1U9S3</accession>
<dbReference type="GO" id="GO:0098552">
    <property type="term" value="C:side of membrane"/>
    <property type="evidence" value="ECO:0007669"/>
    <property type="project" value="UniProtKB-KW"/>
</dbReference>
<evidence type="ECO:0000313" key="11">
    <source>
        <dbReference type="EMBL" id="ORX34762.1"/>
    </source>
</evidence>
<sequence>MPFSAKYGIALLAAVGLASAHFTLDYPTSRGFDDDNEPEFCGGFTNVETRQPFPLMNGPIWIDSHHTAATLDAFLSVNQNPTSFNDFNTTSNGTAIPMVTNFFQIKEPGEFCWNVSLANLGIGLQNGSLVTLQIQYDGGDGELYQCTDLILLSDYTAPADRRCPIDATSDPTGTVSFAGASSTAGSSSTSAGGSASGTTSQASQTSRAAASSTSGASRAKTKLGSWTVLGSLVGVAGISVM</sequence>
<comment type="caution">
    <text evidence="11">The sequence shown here is derived from an EMBL/GenBank/DDBJ whole genome shotgun (WGS) entry which is preliminary data.</text>
</comment>
<dbReference type="InterPro" id="IPR046936">
    <property type="entry name" value="BIM1-like"/>
</dbReference>
<dbReference type="InParanoid" id="A0A1Y1U9S3"/>
<dbReference type="AlphaFoldDB" id="A0A1Y1U9S3"/>
<keyword evidence="5" id="KW-0472">Membrane</keyword>
<evidence type="ECO:0000259" key="10">
    <source>
        <dbReference type="Pfam" id="PF20238"/>
    </source>
</evidence>
<evidence type="ECO:0000256" key="5">
    <source>
        <dbReference type="ARBA" id="ARBA00023136"/>
    </source>
</evidence>
<feature type="region of interest" description="Disordered" evidence="8">
    <location>
        <begin position="174"/>
        <end position="214"/>
    </location>
</feature>
<keyword evidence="4 9" id="KW-0732">Signal</keyword>
<dbReference type="RefSeq" id="XP_021869004.1">
    <property type="nucleotide sequence ID" value="XM_022016766.1"/>
</dbReference>
<dbReference type="PANTHER" id="PTHR34992">
    <property type="entry name" value="HYPHAL ANASTAMOSIS-7 PROTEIN"/>
    <property type="match status" value="1"/>
</dbReference>
<dbReference type="Proteomes" id="UP000193218">
    <property type="component" value="Unassembled WGS sequence"/>
</dbReference>
<dbReference type="EMBL" id="NBSH01000013">
    <property type="protein sequence ID" value="ORX34762.1"/>
    <property type="molecule type" value="Genomic_DNA"/>
</dbReference>
<dbReference type="CDD" id="cd21176">
    <property type="entry name" value="LPMO_auxiliary-like"/>
    <property type="match status" value="1"/>
</dbReference>
<keyword evidence="7" id="KW-0449">Lipoprotein</keyword>
<keyword evidence="6" id="KW-0325">Glycoprotein</keyword>
<evidence type="ECO:0000256" key="4">
    <source>
        <dbReference type="ARBA" id="ARBA00022729"/>
    </source>
</evidence>
<dbReference type="Pfam" id="PF20238">
    <property type="entry name" value="BIM1-like_dom"/>
    <property type="match status" value="1"/>
</dbReference>
<evidence type="ECO:0000256" key="8">
    <source>
        <dbReference type="SAM" id="MobiDB-lite"/>
    </source>
</evidence>
<dbReference type="OrthoDB" id="2146436at2759"/>
<feature type="signal peptide" evidence="9">
    <location>
        <begin position="1"/>
        <end position="20"/>
    </location>
</feature>
<dbReference type="PANTHER" id="PTHR34992:SF11">
    <property type="entry name" value="COPPER ACQUISITION FACTOR BIM1-LIKE DOMAIN-CONTAINING PROTEIN"/>
    <property type="match status" value="1"/>
</dbReference>
<gene>
    <name evidence="11" type="ORF">BD324DRAFT_634860</name>
</gene>
<evidence type="ECO:0000256" key="1">
    <source>
        <dbReference type="ARBA" id="ARBA00004609"/>
    </source>
</evidence>
<feature type="compositionally biased region" description="Low complexity" evidence="8">
    <location>
        <begin position="178"/>
        <end position="214"/>
    </location>
</feature>
<dbReference type="GeneID" id="33558575"/>
<feature type="domain" description="Copper acquisition factor BIM1-like" evidence="10">
    <location>
        <begin position="19"/>
        <end position="163"/>
    </location>
</feature>
<keyword evidence="12" id="KW-1185">Reference proteome</keyword>
<dbReference type="STRING" id="4999.A0A1Y1U9S3"/>
<evidence type="ECO:0000256" key="3">
    <source>
        <dbReference type="ARBA" id="ARBA00022622"/>
    </source>
</evidence>
<reference evidence="11 12" key="1">
    <citation type="submission" date="2017-03" db="EMBL/GenBank/DDBJ databases">
        <title>Widespread Adenine N6-methylation of Active Genes in Fungi.</title>
        <authorList>
            <consortium name="DOE Joint Genome Institute"/>
            <person name="Mondo S.J."/>
            <person name="Dannebaum R.O."/>
            <person name="Kuo R.C."/>
            <person name="Louie K.B."/>
            <person name="Bewick A.J."/>
            <person name="Labutti K."/>
            <person name="Haridas S."/>
            <person name="Kuo A."/>
            <person name="Salamov A."/>
            <person name="Ahrendt S.R."/>
            <person name="Lau R."/>
            <person name="Bowen B.P."/>
            <person name="Lipzen A."/>
            <person name="Sullivan W."/>
            <person name="Andreopoulos W.B."/>
            <person name="Clum A."/>
            <person name="Lindquist E."/>
            <person name="Daum C."/>
            <person name="Northen T.R."/>
            <person name="Ramamoorthy G."/>
            <person name="Schmitz R.J."/>
            <person name="Gryganskyi A."/>
            <person name="Culley D."/>
            <person name="Magnuson J."/>
            <person name="James T.Y."/>
            <person name="O'Malley M.A."/>
            <person name="Stajich J.E."/>
            <person name="Spatafora J.W."/>
            <person name="Visel A."/>
            <person name="Grigoriev I.V."/>
        </authorList>
    </citation>
    <scope>NUCLEOTIDE SEQUENCE [LARGE SCALE GENOMIC DNA]</scope>
    <source>
        <strain evidence="11 12">NRRL Y-17943</strain>
    </source>
</reference>
<dbReference type="InterPro" id="IPR046530">
    <property type="entry name" value="BIM1-like_dom"/>
</dbReference>
<comment type="subcellular location">
    <subcellularLocation>
        <location evidence="1">Cell membrane</location>
        <topology evidence="1">Lipid-anchor</topology>
        <topology evidence="1">GPI-anchor</topology>
    </subcellularLocation>
</comment>
<keyword evidence="2" id="KW-1003">Cell membrane</keyword>
<organism evidence="11 12">
    <name type="scientific">Kockovaella imperatae</name>
    <dbReference type="NCBI Taxonomy" id="4999"/>
    <lineage>
        <taxon>Eukaryota</taxon>
        <taxon>Fungi</taxon>
        <taxon>Dikarya</taxon>
        <taxon>Basidiomycota</taxon>
        <taxon>Agaricomycotina</taxon>
        <taxon>Tremellomycetes</taxon>
        <taxon>Tremellales</taxon>
        <taxon>Cuniculitremaceae</taxon>
        <taxon>Kockovaella</taxon>
    </lineage>
</organism>
<evidence type="ECO:0000256" key="6">
    <source>
        <dbReference type="ARBA" id="ARBA00023180"/>
    </source>
</evidence>
<proteinExistence type="predicted"/>
<feature type="chain" id="PRO_5012960059" description="Copper acquisition factor BIM1-like domain-containing protein" evidence="9">
    <location>
        <begin position="21"/>
        <end position="241"/>
    </location>
</feature>
<keyword evidence="3" id="KW-0336">GPI-anchor</keyword>
<evidence type="ECO:0000256" key="9">
    <source>
        <dbReference type="SAM" id="SignalP"/>
    </source>
</evidence>
<dbReference type="GO" id="GO:0005886">
    <property type="term" value="C:plasma membrane"/>
    <property type="evidence" value="ECO:0007669"/>
    <property type="project" value="UniProtKB-SubCell"/>
</dbReference>
<protein>
    <recommendedName>
        <fullName evidence="10">Copper acquisition factor BIM1-like domain-containing protein</fullName>
    </recommendedName>
</protein>